<gene>
    <name evidence="1" type="ORF">D0Y83_00130</name>
</gene>
<sequence>MKVETLVETYPRLYHMAHEGAWPAIKEHGLLSVEALLDLYGIEGEDRDRHFARHRPENVTITREGLPGAVLRDQKPMRDGALAKCLQDGLEPADWYRTLNSKSFFWLSRQRVWNLLGARAYRGRKQTVLTLDTKRLVVAYHDRILLSPMNSGSTIYRPLPRGKDTFKRIGDFPFDERRKAGRNPYGNVVELVVEGGAPDISQFVLAVHEAENDTVLGELWRSPEATDDDRP</sequence>
<accession>A0A5P6N9N0</accession>
<evidence type="ECO:0000313" key="2">
    <source>
        <dbReference type="Proteomes" id="UP000325385"/>
    </source>
</evidence>
<evidence type="ECO:0000313" key="1">
    <source>
        <dbReference type="EMBL" id="QFI61863.1"/>
    </source>
</evidence>
<name>A0A5P6N9N0_9SPHN</name>
<protein>
    <submittedName>
        <fullName evidence="1">Uncharacterized protein</fullName>
    </submittedName>
</protein>
<dbReference type="GeneID" id="69695690"/>
<proteinExistence type="predicted"/>
<dbReference type="AlphaFoldDB" id="A0A5P6N9N0"/>
<dbReference type="InterPro" id="IPR054271">
    <property type="entry name" value="DUF7002"/>
</dbReference>
<dbReference type="RefSeq" id="WP_151884656.1">
    <property type="nucleotide sequence ID" value="NZ_CP032228.1"/>
</dbReference>
<organism evidence="1 2">
    <name type="scientific">Qipengyuania flava</name>
    <dbReference type="NCBI Taxonomy" id="192812"/>
    <lineage>
        <taxon>Bacteria</taxon>
        <taxon>Pseudomonadati</taxon>
        <taxon>Pseudomonadota</taxon>
        <taxon>Alphaproteobacteria</taxon>
        <taxon>Sphingomonadales</taxon>
        <taxon>Erythrobacteraceae</taxon>
        <taxon>Qipengyuania</taxon>
    </lineage>
</organism>
<dbReference type="EMBL" id="CP032228">
    <property type="protein sequence ID" value="QFI61863.1"/>
    <property type="molecule type" value="Genomic_DNA"/>
</dbReference>
<dbReference type="Pfam" id="PF22531">
    <property type="entry name" value="DUF7002"/>
    <property type="match status" value="1"/>
</dbReference>
<dbReference type="Proteomes" id="UP000325385">
    <property type="component" value="Chromosome"/>
</dbReference>
<reference evidence="2" key="1">
    <citation type="submission" date="2018-09" db="EMBL/GenBank/DDBJ databases">
        <title>Nocardia yunnanensis sp. nov., an actinomycete isolated from a soil sample.</title>
        <authorList>
            <person name="Zhang J."/>
        </authorList>
    </citation>
    <scope>NUCLEOTIDE SEQUENCE [LARGE SCALE GENOMIC DNA]</scope>
    <source>
        <strain evidence="2">21-3</strain>
    </source>
</reference>